<sequence>MLGENARPAIADLERMLGDELPQTCVVAAEALVKLVPGHHALNVLIELYESHPVVKVRLHAIEALTHVGAAAAPVVERMRIATINTNDEYLLGAGIYAVLVLKGLYKPGIATVGDAGVALLRTLA</sequence>
<dbReference type="Gene3D" id="1.25.10.10">
    <property type="entry name" value="Leucine-rich Repeat Variant"/>
    <property type="match status" value="1"/>
</dbReference>
<reference evidence="2 3" key="1">
    <citation type="submission" date="2019-05" db="EMBL/GenBank/DDBJ databases">
        <title>Draft Genome Sequences of Six Type Strains of the Genus Massilia.</title>
        <authorList>
            <person name="Miess H."/>
            <person name="Frediansyhah A."/>
            <person name="Gross H."/>
        </authorList>
    </citation>
    <scope>NUCLEOTIDE SEQUENCE [LARGE SCALE GENOMIC DNA]</scope>
    <source>
        <strain evidence="2 3">DSMZ 26121</strain>
    </source>
</reference>
<organism evidence="1 4">
    <name type="scientific">Pseudoduganella umbonata</name>
    <dbReference type="NCBI Taxonomy" id="864828"/>
    <lineage>
        <taxon>Bacteria</taxon>
        <taxon>Pseudomonadati</taxon>
        <taxon>Pseudomonadota</taxon>
        <taxon>Betaproteobacteria</taxon>
        <taxon>Burkholderiales</taxon>
        <taxon>Oxalobacteraceae</taxon>
        <taxon>Telluria group</taxon>
        <taxon>Pseudoduganella</taxon>
    </lineage>
</organism>
<dbReference type="EMBL" id="CP040017">
    <property type="protein sequence ID" value="QCP14318.1"/>
    <property type="molecule type" value="Genomic_DNA"/>
</dbReference>
<gene>
    <name evidence="2" type="ORF">FCL38_30795</name>
    <name evidence="1" type="ORF">FHS02_002690</name>
</gene>
<proteinExistence type="predicted"/>
<evidence type="ECO:0000313" key="3">
    <source>
        <dbReference type="Proteomes" id="UP000298763"/>
    </source>
</evidence>
<accession>A0A4P8HZ71</accession>
<dbReference type="InterPro" id="IPR011989">
    <property type="entry name" value="ARM-like"/>
</dbReference>
<dbReference type="EMBL" id="JACHXS010000004">
    <property type="protein sequence ID" value="MBB3221880.1"/>
    <property type="molecule type" value="Genomic_DNA"/>
</dbReference>
<reference evidence="1 4" key="2">
    <citation type="submission" date="2020-08" db="EMBL/GenBank/DDBJ databases">
        <title>Genomic Encyclopedia of Type Strains, Phase III (KMG-III): the genomes of soil and plant-associated and newly described type strains.</title>
        <authorList>
            <person name="Whitman W."/>
        </authorList>
    </citation>
    <scope>NUCLEOTIDE SEQUENCE [LARGE SCALE GENOMIC DNA]</scope>
    <source>
        <strain evidence="1 4">CECT 7753</strain>
    </source>
</reference>
<evidence type="ECO:0008006" key="5">
    <source>
        <dbReference type="Google" id="ProtNLM"/>
    </source>
</evidence>
<protein>
    <recommendedName>
        <fullName evidence="5">HEAT repeat domain-containing protein</fullName>
    </recommendedName>
</protein>
<dbReference type="AlphaFoldDB" id="A0A4P8HZ71"/>
<dbReference type="Proteomes" id="UP000584325">
    <property type="component" value="Unassembled WGS sequence"/>
</dbReference>
<evidence type="ECO:0000313" key="4">
    <source>
        <dbReference type="Proteomes" id="UP000584325"/>
    </source>
</evidence>
<dbReference type="Proteomes" id="UP000298763">
    <property type="component" value="Chromosome"/>
</dbReference>
<dbReference type="SUPFAM" id="SSF48371">
    <property type="entry name" value="ARM repeat"/>
    <property type="match status" value="1"/>
</dbReference>
<name>A0A4P8HZ71_9BURK</name>
<evidence type="ECO:0000313" key="1">
    <source>
        <dbReference type="EMBL" id="MBB3221880.1"/>
    </source>
</evidence>
<keyword evidence="3" id="KW-1185">Reference proteome</keyword>
<dbReference type="RefSeq" id="WP_137317089.1">
    <property type="nucleotide sequence ID" value="NZ_CP040017.1"/>
</dbReference>
<evidence type="ECO:0000313" key="2">
    <source>
        <dbReference type="EMBL" id="QCP14318.1"/>
    </source>
</evidence>
<dbReference type="InterPro" id="IPR016024">
    <property type="entry name" value="ARM-type_fold"/>
</dbReference>